<proteinExistence type="predicted"/>
<evidence type="ECO:0008006" key="4">
    <source>
        <dbReference type="Google" id="ProtNLM"/>
    </source>
</evidence>
<reference evidence="2 3" key="1">
    <citation type="submission" date="2023-11" db="EMBL/GenBank/DDBJ databases">
        <authorList>
            <person name="Okamura Y."/>
        </authorList>
    </citation>
    <scope>NUCLEOTIDE SEQUENCE [LARGE SCALE GENOMIC DNA]</scope>
</reference>
<keyword evidence="3" id="KW-1185">Reference proteome</keyword>
<dbReference type="PANTHER" id="PTHR19446">
    <property type="entry name" value="REVERSE TRANSCRIPTASES"/>
    <property type="match status" value="1"/>
</dbReference>
<dbReference type="EMBL" id="CAVLEF010000215">
    <property type="protein sequence ID" value="CAK1553213.1"/>
    <property type="molecule type" value="Genomic_DNA"/>
</dbReference>
<evidence type="ECO:0000256" key="1">
    <source>
        <dbReference type="SAM" id="MobiDB-lite"/>
    </source>
</evidence>
<organism evidence="2 3">
    <name type="scientific">Leptosia nina</name>
    <dbReference type="NCBI Taxonomy" id="320188"/>
    <lineage>
        <taxon>Eukaryota</taxon>
        <taxon>Metazoa</taxon>
        <taxon>Ecdysozoa</taxon>
        <taxon>Arthropoda</taxon>
        <taxon>Hexapoda</taxon>
        <taxon>Insecta</taxon>
        <taxon>Pterygota</taxon>
        <taxon>Neoptera</taxon>
        <taxon>Endopterygota</taxon>
        <taxon>Lepidoptera</taxon>
        <taxon>Glossata</taxon>
        <taxon>Ditrysia</taxon>
        <taxon>Papilionoidea</taxon>
        <taxon>Pieridae</taxon>
        <taxon>Pierinae</taxon>
        <taxon>Leptosia</taxon>
    </lineage>
</organism>
<protein>
    <recommendedName>
        <fullName evidence="4">Reverse transcriptase domain-containing protein</fullName>
    </recommendedName>
</protein>
<feature type="region of interest" description="Disordered" evidence="1">
    <location>
        <begin position="109"/>
        <end position="144"/>
    </location>
</feature>
<sequence>MSSDEDETILELCKKLKIKIPPKKPKSLTHNSIHPISNLENLDLNNLPILILEEVIETTMIQEPEEMLEKQTRVVSLEEMSYENVPDLTTVTDGLIDNEQNLIQDVDNVEVNENEKSTNNEYFGDLNSKRKRKSKGQVKSDNKREWTRNKCKKLRLEGESYMGYRRDSKQEKFKVLHDVMRPAREIGPRCFSEFCKKSKLRGCNNIAETERQEIFIIFWKQMDWSQRQQINVYNTNEQTEWDYFLVDEVRSAARKLRNEKAAGPDGICSEIIKYADDSMLQFILLTFNNIAKSEIIPKQWLLSNITLIHKKGNKHNIDNYRPISIFSIMYKLFMTMIRERLHKTLDEQQPPAQAGFRPQFSTIDHLHTITN</sequence>
<gene>
    <name evidence="2" type="ORF">LNINA_LOCUS12226</name>
</gene>
<evidence type="ECO:0000313" key="3">
    <source>
        <dbReference type="Proteomes" id="UP001497472"/>
    </source>
</evidence>
<evidence type="ECO:0000313" key="2">
    <source>
        <dbReference type="EMBL" id="CAK1553213.1"/>
    </source>
</evidence>
<name>A0AAV1JWM3_9NEOP</name>
<accession>A0AAV1JWM3</accession>
<dbReference type="Proteomes" id="UP001497472">
    <property type="component" value="Unassembled WGS sequence"/>
</dbReference>
<dbReference type="AlphaFoldDB" id="A0AAV1JWM3"/>
<comment type="caution">
    <text evidence="2">The sequence shown here is derived from an EMBL/GenBank/DDBJ whole genome shotgun (WGS) entry which is preliminary data.</text>
</comment>